<dbReference type="InterPro" id="IPR000873">
    <property type="entry name" value="AMP-dep_synth/lig_dom"/>
</dbReference>
<dbReference type="PANTHER" id="PTHR43201">
    <property type="entry name" value="ACYL-COA SYNTHETASE"/>
    <property type="match status" value="1"/>
</dbReference>
<dbReference type="Pfam" id="PF13193">
    <property type="entry name" value="AMP-binding_C"/>
    <property type="match status" value="1"/>
</dbReference>
<comment type="caution">
    <text evidence="5">The sequence shown here is derived from an EMBL/GenBank/DDBJ whole genome shotgun (WGS) entry which is preliminary data.</text>
</comment>
<name>A0AAE4UYT9_9NOCA</name>
<dbReference type="InterPro" id="IPR042099">
    <property type="entry name" value="ANL_N_sf"/>
</dbReference>
<dbReference type="PROSITE" id="PS00455">
    <property type="entry name" value="AMP_BINDING"/>
    <property type="match status" value="1"/>
</dbReference>
<dbReference type="GO" id="GO:0006631">
    <property type="term" value="P:fatty acid metabolic process"/>
    <property type="evidence" value="ECO:0007669"/>
    <property type="project" value="TreeGrafter"/>
</dbReference>
<dbReference type="Proteomes" id="UP001185863">
    <property type="component" value="Unassembled WGS sequence"/>
</dbReference>
<dbReference type="Gene3D" id="3.40.50.12780">
    <property type="entry name" value="N-terminal domain of ligase-like"/>
    <property type="match status" value="1"/>
</dbReference>
<evidence type="ECO:0000259" key="4">
    <source>
        <dbReference type="Pfam" id="PF13193"/>
    </source>
</evidence>
<dbReference type="EMBL" id="JAWLUP010000026">
    <property type="protein sequence ID" value="MDV7265466.1"/>
    <property type="molecule type" value="Genomic_DNA"/>
</dbReference>
<evidence type="ECO:0000313" key="5">
    <source>
        <dbReference type="EMBL" id="MDV7265466.1"/>
    </source>
</evidence>
<dbReference type="GO" id="GO:0031956">
    <property type="term" value="F:medium-chain fatty acid-CoA ligase activity"/>
    <property type="evidence" value="ECO:0007669"/>
    <property type="project" value="TreeGrafter"/>
</dbReference>
<accession>A0AAE4UYT9</accession>
<feature type="domain" description="AMP-binding enzyme C-terminal" evidence="4">
    <location>
        <begin position="401"/>
        <end position="474"/>
    </location>
</feature>
<protein>
    <submittedName>
        <fullName evidence="5">Class I adenylate-forming enzyme family protein</fullName>
    </submittedName>
</protein>
<keyword evidence="2" id="KW-0436">Ligase</keyword>
<dbReference type="AlphaFoldDB" id="A0AAE4UYT9"/>
<comment type="similarity">
    <text evidence="1">Belongs to the ATP-dependent AMP-binding enzyme family.</text>
</comment>
<sequence length="486" mass="53129">MTEIPDYASLPERAAQTWPDRIALRFQGESWTYSDFADSVTRAEISLRRVGVGVGVGTRTALLVENRPEYVIAQFALARIGAVFVTPNPYWTDHEIRAALDGAHVTAAVYSQRHRTVAAESAIRLPVEDLVSPVEERTPPEPAERIRSGEHRDLFIPFSSGTTGHPKGVIHTHAGLSGGVHQLVTHLGLGATDVLQISLPLCHVFGTSMMGAALAVGAQVTLFERFDLDACLRHIRDDAVTVWPLAGTVAHQLLDIPHLGSADFPGLRYFMWGGSAVPAEVAKALTVRTGVDFLCSYGMTEAMTVAFNPVHDPADWRLDSPGYATEGTEIRLGPDDEIEVRGVSVARGYTTRTTDAAAAFTADGWFRTGDVGRIEPSGRIRIVDRRKDMIKVSGFQVAPTEVEQELLRHPVVDDVAVVGRPDDRHGERVVAYVVASSDISVDDLRRFLGGRLATYKIPREFSFVEVLPRTASGKLQRSRLRTDGPR</sequence>
<dbReference type="InterPro" id="IPR020845">
    <property type="entry name" value="AMP-binding_CS"/>
</dbReference>
<dbReference type="SUPFAM" id="SSF56801">
    <property type="entry name" value="Acetyl-CoA synthetase-like"/>
    <property type="match status" value="1"/>
</dbReference>
<dbReference type="PANTHER" id="PTHR43201:SF5">
    <property type="entry name" value="MEDIUM-CHAIN ACYL-COA LIGASE ACSF2, MITOCHONDRIAL"/>
    <property type="match status" value="1"/>
</dbReference>
<dbReference type="RefSeq" id="WP_317744460.1">
    <property type="nucleotide sequence ID" value="NZ_JAWLUP010000026.1"/>
</dbReference>
<proteinExistence type="inferred from homology"/>
<dbReference type="InterPro" id="IPR025110">
    <property type="entry name" value="AMP-bd_C"/>
</dbReference>
<reference evidence="5" key="1">
    <citation type="submission" date="2023-10" db="EMBL/GenBank/DDBJ databases">
        <title>Development of a sustainable strategy for remediation of hydrocarbon-contaminated territories based on the waste exchange concept.</title>
        <authorList>
            <person name="Krivoruchko A."/>
        </authorList>
    </citation>
    <scope>NUCLEOTIDE SEQUENCE</scope>
    <source>
        <strain evidence="5">IEGM 68</strain>
    </source>
</reference>
<dbReference type="Gene3D" id="3.30.300.30">
    <property type="match status" value="1"/>
</dbReference>
<feature type="domain" description="AMP-dependent synthetase/ligase" evidence="3">
    <location>
        <begin position="12"/>
        <end position="349"/>
    </location>
</feature>
<dbReference type="InterPro" id="IPR045851">
    <property type="entry name" value="AMP-bd_C_sf"/>
</dbReference>
<dbReference type="Pfam" id="PF00501">
    <property type="entry name" value="AMP-binding"/>
    <property type="match status" value="1"/>
</dbReference>
<evidence type="ECO:0000256" key="2">
    <source>
        <dbReference type="ARBA" id="ARBA00022598"/>
    </source>
</evidence>
<evidence type="ECO:0000313" key="6">
    <source>
        <dbReference type="Proteomes" id="UP001185863"/>
    </source>
</evidence>
<organism evidence="5 6">
    <name type="scientific">Rhodococcus oxybenzonivorans</name>
    <dbReference type="NCBI Taxonomy" id="1990687"/>
    <lineage>
        <taxon>Bacteria</taxon>
        <taxon>Bacillati</taxon>
        <taxon>Actinomycetota</taxon>
        <taxon>Actinomycetes</taxon>
        <taxon>Mycobacteriales</taxon>
        <taxon>Nocardiaceae</taxon>
        <taxon>Rhodococcus</taxon>
    </lineage>
</organism>
<gene>
    <name evidence="5" type="ORF">R4315_13030</name>
</gene>
<evidence type="ECO:0000259" key="3">
    <source>
        <dbReference type="Pfam" id="PF00501"/>
    </source>
</evidence>
<evidence type="ECO:0000256" key="1">
    <source>
        <dbReference type="ARBA" id="ARBA00006432"/>
    </source>
</evidence>